<dbReference type="SUPFAM" id="SSF51735">
    <property type="entry name" value="NAD(P)-binding Rossmann-fold domains"/>
    <property type="match status" value="1"/>
</dbReference>
<evidence type="ECO:0000313" key="3">
    <source>
        <dbReference type="Proteomes" id="UP000320042"/>
    </source>
</evidence>
<comment type="caution">
    <text evidence="2">The sequence shown here is derived from an EMBL/GenBank/DDBJ whole genome shotgun (WGS) entry which is preliminary data.</text>
</comment>
<dbReference type="InterPro" id="IPR036291">
    <property type="entry name" value="NAD(P)-bd_dom_sf"/>
</dbReference>
<dbReference type="GO" id="GO:0016491">
    <property type="term" value="F:oxidoreductase activity"/>
    <property type="evidence" value="ECO:0007669"/>
    <property type="project" value="UniProtKB-KW"/>
</dbReference>
<organism evidence="2 3">
    <name type="scientific">Mucilaginibacter pallidiroseus</name>
    <dbReference type="NCBI Taxonomy" id="2599295"/>
    <lineage>
        <taxon>Bacteria</taxon>
        <taxon>Pseudomonadati</taxon>
        <taxon>Bacteroidota</taxon>
        <taxon>Sphingobacteriia</taxon>
        <taxon>Sphingobacteriales</taxon>
        <taxon>Sphingobacteriaceae</taxon>
        <taxon>Mucilaginibacter</taxon>
    </lineage>
</organism>
<proteinExistence type="predicted"/>
<keyword evidence="3" id="KW-1185">Reference proteome</keyword>
<dbReference type="Proteomes" id="UP000320042">
    <property type="component" value="Unassembled WGS sequence"/>
</dbReference>
<dbReference type="PANTHER" id="PTHR43157:SF31">
    <property type="entry name" value="PHOSPHATIDYLINOSITOL-GLYCAN BIOSYNTHESIS CLASS F PROTEIN"/>
    <property type="match status" value="1"/>
</dbReference>
<name>A0A563UJV6_9SPHI</name>
<dbReference type="OrthoDB" id="597510at2"/>
<dbReference type="Gene3D" id="3.40.50.720">
    <property type="entry name" value="NAD(P)-binding Rossmann-like Domain"/>
    <property type="match status" value="1"/>
</dbReference>
<sequence>MPFTTTVITGATSDIGRYATIELAKKDHAIYLLTRNKGQGEDLAREIEAATKNKNIHVVPCDLANLQSVRDAADILRSSLLGINVLINGATETFADYQESIDGHEMTFAVNNLGHFYLVQCLMPMLERGQARIINVSSEAHRDAAPRLHDINWRKKPYSAYKAFANSKLYNILFTRSLAVKYGSKGISSFALSPGMVNTAGGEYLTKLARTFTWLLKPFMTTAEDGAKTITHLATAPRIDAKSGKYFKGKETYSPSSNAIDEPLRKKFWEVCEEMTSGIDDNI</sequence>
<dbReference type="AlphaFoldDB" id="A0A563UJV6"/>
<protein>
    <submittedName>
        <fullName evidence="2">SDR family NAD(P)-dependent oxidoreductase</fullName>
    </submittedName>
</protein>
<evidence type="ECO:0000256" key="1">
    <source>
        <dbReference type="ARBA" id="ARBA00023002"/>
    </source>
</evidence>
<dbReference type="Pfam" id="PF00106">
    <property type="entry name" value="adh_short"/>
    <property type="match status" value="1"/>
</dbReference>
<keyword evidence="1" id="KW-0560">Oxidoreductase</keyword>
<gene>
    <name evidence="2" type="ORF">FPZ43_03930</name>
</gene>
<evidence type="ECO:0000313" key="2">
    <source>
        <dbReference type="EMBL" id="TWR31631.1"/>
    </source>
</evidence>
<dbReference type="RefSeq" id="WP_146380529.1">
    <property type="nucleotide sequence ID" value="NZ_VOEJ01000001.1"/>
</dbReference>
<dbReference type="PRINTS" id="PR00081">
    <property type="entry name" value="GDHRDH"/>
</dbReference>
<reference evidence="2 3" key="1">
    <citation type="submission" date="2019-07" db="EMBL/GenBank/DDBJ databases">
        <authorList>
            <person name="Kim J."/>
        </authorList>
    </citation>
    <scope>NUCLEOTIDE SEQUENCE [LARGE SCALE GENOMIC DNA]</scope>
    <source>
        <strain evidence="3">dk17</strain>
    </source>
</reference>
<accession>A0A563UJV6</accession>
<dbReference type="EMBL" id="VOEJ01000001">
    <property type="protein sequence ID" value="TWR31631.1"/>
    <property type="molecule type" value="Genomic_DNA"/>
</dbReference>
<dbReference type="PANTHER" id="PTHR43157">
    <property type="entry name" value="PHOSPHATIDYLINOSITOL-GLYCAN BIOSYNTHESIS CLASS F PROTEIN-RELATED"/>
    <property type="match status" value="1"/>
</dbReference>
<dbReference type="InterPro" id="IPR002347">
    <property type="entry name" value="SDR_fam"/>
</dbReference>